<dbReference type="AlphaFoldDB" id="A0A843WJM6"/>
<reference evidence="1" key="1">
    <citation type="submission" date="2017-07" db="EMBL/GenBank/DDBJ databases">
        <title>Taro Niue Genome Assembly and Annotation.</title>
        <authorList>
            <person name="Atibalentja N."/>
            <person name="Keating K."/>
            <person name="Fields C.J."/>
        </authorList>
    </citation>
    <scope>NUCLEOTIDE SEQUENCE</scope>
    <source>
        <strain evidence="1">Niue_2</strain>
        <tissue evidence="1">Leaf</tissue>
    </source>
</reference>
<evidence type="ECO:0000313" key="2">
    <source>
        <dbReference type="Proteomes" id="UP000652761"/>
    </source>
</evidence>
<accession>A0A843WJM6</accession>
<comment type="caution">
    <text evidence="1">The sequence shown here is derived from an EMBL/GenBank/DDBJ whole genome shotgun (WGS) entry which is preliminary data.</text>
</comment>
<dbReference type="Pfam" id="PF03004">
    <property type="entry name" value="Transposase_24"/>
    <property type="match status" value="1"/>
</dbReference>
<gene>
    <name evidence="1" type="ORF">Taro_044602</name>
</gene>
<dbReference type="InterPro" id="IPR004252">
    <property type="entry name" value="Probable_transposase_24"/>
</dbReference>
<name>A0A843WJM6_COLES</name>
<evidence type="ECO:0000313" key="1">
    <source>
        <dbReference type="EMBL" id="MQM11693.1"/>
    </source>
</evidence>
<dbReference type="Proteomes" id="UP000652761">
    <property type="component" value="Unassembled WGS sequence"/>
</dbReference>
<proteinExistence type="predicted"/>
<sequence>MPCRNRIVPSSLPNRALFHFFVLSHRALFPAASRPLPLLCLGRAASHEGGTAVGRRVCPKARLHLSIIAWREIICVLLKALDKRITQANWELLLKYWDREDKVLEEKRNKRNRGEDRPTHTLGAKSIARHNHDERENMGDDYTTLGAYLKAHQTKNGEYPDEYTHDMCEKVIATCAERDITNSSDPCILSRILDAVYKGHHGGYERGRGLGWSRAVPWSKLEVVASNESLQHVTLELQNARAEIEAMHMREKEMEA</sequence>
<keyword evidence="2" id="KW-1185">Reference proteome</keyword>
<organism evidence="1 2">
    <name type="scientific">Colocasia esculenta</name>
    <name type="common">Wild taro</name>
    <name type="synonym">Arum esculentum</name>
    <dbReference type="NCBI Taxonomy" id="4460"/>
    <lineage>
        <taxon>Eukaryota</taxon>
        <taxon>Viridiplantae</taxon>
        <taxon>Streptophyta</taxon>
        <taxon>Embryophyta</taxon>
        <taxon>Tracheophyta</taxon>
        <taxon>Spermatophyta</taxon>
        <taxon>Magnoliopsida</taxon>
        <taxon>Liliopsida</taxon>
        <taxon>Araceae</taxon>
        <taxon>Aroideae</taxon>
        <taxon>Colocasieae</taxon>
        <taxon>Colocasia</taxon>
    </lineage>
</organism>
<dbReference type="EMBL" id="NMUH01005063">
    <property type="protein sequence ID" value="MQM11693.1"/>
    <property type="molecule type" value="Genomic_DNA"/>
</dbReference>
<protein>
    <submittedName>
        <fullName evidence="1">Uncharacterized protein</fullName>
    </submittedName>
</protein>